<evidence type="ECO:0000256" key="5">
    <source>
        <dbReference type="ARBA" id="ARBA00022679"/>
    </source>
</evidence>
<dbReference type="InterPro" id="IPR039901">
    <property type="entry name" value="Kdotransferase"/>
</dbReference>
<organism evidence="12 13">
    <name type="scientific">Marimonas arenosa</name>
    <dbReference type="NCBI Taxonomy" id="1795305"/>
    <lineage>
        <taxon>Bacteria</taxon>
        <taxon>Pseudomonadati</taxon>
        <taxon>Pseudomonadota</taxon>
        <taxon>Alphaproteobacteria</taxon>
        <taxon>Rhodobacterales</taxon>
        <taxon>Paracoccaceae</taxon>
        <taxon>Marimonas</taxon>
    </lineage>
</organism>
<reference evidence="12" key="1">
    <citation type="submission" date="2022-07" db="EMBL/GenBank/DDBJ databases">
        <authorList>
            <person name="Otstavnykh N."/>
            <person name="Isaeva M."/>
            <person name="Bystritskaya E."/>
        </authorList>
    </citation>
    <scope>NUCLEOTIDE SEQUENCE</scope>
    <source>
        <strain evidence="12">KCTC 52189</strain>
    </source>
</reference>
<evidence type="ECO:0000313" key="13">
    <source>
        <dbReference type="Proteomes" id="UP001226762"/>
    </source>
</evidence>
<evidence type="ECO:0000256" key="1">
    <source>
        <dbReference type="ARBA" id="ARBA00003394"/>
    </source>
</evidence>
<name>A0AAE3WC25_9RHOB</name>
<comment type="catalytic activity">
    <reaction evidence="7 10">
        <text>lipid IVA (E. coli) + CMP-3-deoxy-beta-D-manno-octulosonate = alpha-Kdo-(2-&gt;6)-lipid IVA (E. coli) + CMP + H(+)</text>
        <dbReference type="Rhea" id="RHEA:28066"/>
        <dbReference type="ChEBI" id="CHEBI:15378"/>
        <dbReference type="ChEBI" id="CHEBI:58603"/>
        <dbReference type="ChEBI" id="CHEBI:60364"/>
        <dbReference type="ChEBI" id="CHEBI:60377"/>
        <dbReference type="ChEBI" id="CHEBI:85987"/>
        <dbReference type="EC" id="2.4.99.12"/>
    </reaction>
</comment>
<reference evidence="12" key="2">
    <citation type="submission" date="2023-02" db="EMBL/GenBank/DDBJ databases">
        <title>'Rhodoalgimonas zhirmunskyi' gen. nov., isolated from a red alga.</title>
        <authorList>
            <person name="Nedashkovskaya O.I."/>
            <person name="Otstavnykh N.Y."/>
            <person name="Bystritskaya E.P."/>
            <person name="Balabanova L.A."/>
            <person name="Isaeva M.P."/>
        </authorList>
    </citation>
    <scope>NUCLEOTIDE SEQUENCE</scope>
    <source>
        <strain evidence="12">KCTC 52189</strain>
    </source>
</reference>
<feature type="domain" description="3-deoxy-D-manno-octulosonic-acid transferase N-terminal" evidence="11">
    <location>
        <begin position="42"/>
        <end position="216"/>
    </location>
</feature>
<proteinExistence type="inferred from homology"/>
<comment type="caution">
    <text evidence="12">The sequence shown here is derived from an EMBL/GenBank/DDBJ whole genome shotgun (WGS) entry which is preliminary data.</text>
</comment>
<dbReference type="RefSeq" id="WP_306735745.1">
    <property type="nucleotide sequence ID" value="NZ_JANHAX010000003.1"/>
</dbReference>
<comment type="similarity">
    <text evidence="10">Belongs to the glycosyltransferase group 1 family.</text>
</comment>
<dbReference type="Gene3D" id="3.40.50.11720">
    <property type="entry name" value="3-Deoxy-D-manno-octulosonic-acid transferase, N-terminal domain"/>
    <property type="match status" value="1"/>
</dbReference>
<evidence type="ECO:0000256" key="9">
    <source>
        <dbReference type="PIRSR" id="PIRSR639901-2"/>
    </source>
</evidence>
<comment type="function">
    <text evidence="1 10">Involved in lipopolysaccharide (LPS) biosynthesis. Catalyzes the transfer of 3-deoxy-D-manno-octulosonate (Kdo) residue(s) from CMP-Kdo to lipid IV(A), the tetraacyldisaccharide-1,4'-bisphosphate precursor of lipid A.</text>
</comment>
<dbReference type="AlphaFoldDB" id="A0AAE3WC25"/>
<comment type="pathway">
    <text evidence="2 10">Bacterial outer membrane biogenesis; LPS core biosynthesis.</text>
</comment>
<dbReference type="GO" id="GO:0009245">
    <property type="term" value="P:lipid A biosynthetic process"/>
    <property type="evidence" value="ECO:0007669"/>
    <property type="project" value="TreeGrafter"/>
</dbReference>
<keyword evidence="10" id="KW-1003">Cell membrane</keyword>
<keyword evidence="10" id="KW-0448">Lipopolysaccharide biosynthesis</keyword>
<evidence type="ECO:0000256" key="3">
    <source>
        <dbReference type="ARBA" id="ARBA00012621"/>
    </source>
</evidence>
<dbReference type="Proteomes" id="UP001226762">
    <property type="component" value="Unassembled WGS sequence"/>
</dbReference>
<dbReference type="GO" id="GO:0005886">
    <property type="term" value="C:plasma membrane"/>
    <property type="evidence" value="ECO:0007669"/>
    <property type="project" value="UniProtKB-SubCell"/>
</dbReference>
<keyword evidence="5 10" id="KW-0808">Transferase</keyword>
<dbReference type="GO" id="GO:0043842">
    <property type="term" value="F:Kdo transferase activity"/>
    <property type="evidence" value="ECO:0007669"/>
    <property type="project" value="UniProtKB-EC"/>
</dbReference>
<dbReference type="InterPro" id="IPR007507">
    <property type="entry name" value="Glycos_transf_N"/>
</dbReference>
<evidence type="ECO:0000256" key="7">
    <source>
        <dbReference type="ARBA" id="ARBA00049183"/>
    </source>
</evidence>
<comment type="subcellular location">
    <subcellularLocation>
        <location evidence="10">Cell membrane</location>
    </subcellularLocation>
</comment>
<feature type="site" description="Transition state stabilizer" evidence="9">
    <location>
        <position position="140"/>
    </location>
</feature>
<feature type="active site" description="Proton acceptor" evidence="8">
    <location>
        <position position="70"/>
    </location>
</feature>
<sequence>MAGNRRRPSLALRLWLALGRAIQPLLPWHLKRRISRGKEDPERWREKLGYASATRPAGRLIWLHAVGLGEVLALRGLIARLAMLEPETSFLVTSGTRASAEVFARNLPPRTLHQFAPLDAPGPTRRFLAHWRPDLSIWAEQEIWPGLVFHADRAGIPLALVNARMNVAAFRRRQRGAALYRDILPRFAVISAQDNKTAEHLAALGAPLVSTDGSLKRIAPPLTDAPGKRADMARQIGTRPFWLAASTHASDEAMALEAHAQLLAMQPDALLVIVPRFPERAPEIHAAIRSLGFSCTWRSRSEPVNAETQVYLADTFGELGLFYRLAPAAFIGGTTSEIEGHNPWEAAQLGCAILHGPRTANFADDYAALIAAGAARQVDRPEDLADALSDPALPEMTDRAMSAARDNMDRLNHLCQKLIDLL</sequence>
<dbReference type="EC" id="2.4.99.12" evidence="3 10"/>
<evidence type="ECO:0000256" key="2">
    <source>
        <dbReference type="ARBA" id="ARBA00004713"/>
    </source>
</evidence>
<evidence type="ECO:0000256" key="6">
    <source>
        <dbReference type="ARBA" id="ARBA00031445"/>
    </source>
</evidence>
<evidence type="ECO:0000256" key="10">
    <source>
        <dbReference type="RuleBase" id="RU365103"/>
    </source>
</evidence>
<dbReference type="GO" id="GO:0009244">
    <property type="term" value="P:lipopolysaccharide core region biosynthetic process"/>
    <property type="evidence" value="ECO:0007669"/>
    <property type="project" value="UniProtKB-UniRule"/>
</dbReference>
<dbReference type="InterPro" id="IPR038107">
    <property type="entry name" value="Glycos_transf_N_sf"/>
</dbReference>
<dbReference type="PANTHER" id="PTHR42755">
    <property type="entry name" value="3-DEOXY-MANNO-OCTULOSONATE CYTIDYLYLTRANSFERASE"/>
    <property type="match status" value="1"/>
</dbReference>
<evidence type="ECO:0000256" key="4">
    <source>
        <dbReference type="ARBA" id="ARBA00019077"/>
    </source>
</evidence>
<keyword evidence="13" id="KW-1185">Reference proteome</keyword>
<keyword evidence="10" id="KW-0472">Membrane</keyword>
<feature type="site" description="Transition state stabilizer" evidence="9">
    <location>
        <position position="216"/>
    </location>
</feature>
<dbReference type="Gene3D" id="3.40.50.2000">
    <property type="entry name" value="Glycogen Phosphorylase B"/>
    <property type="match status" value="1"/>
</dbReference>
<dbReference type="PANTHER" id="PTHR42755:SF1">
    <property type="entry name" value="3-DEOXY-D-MANNO-OCTULOSONIC ACID TRANSFERASE, MITOCHONDRIAL-RELATED"/>
    <property type="match status" value="1"/>
</dbReference>
<accession>A0AAE3WC25</accession>
<dbReference type="EMBL" id="JANHAX010000003">
    <property type="protein sequence ID" value="MDQ2090466.1"/>
    <property type="molecule type" value="Genomic_DNA"/>
</dbReference>
<evidence type="ECO:0000313" key="12">
    <source>
        <dbReference type="EMBL" id="MDQ2090466.1"/>
    </source>
</evidence>
<gene>
    <name evidence="12" type="ORF">NO357_11205</name>
</gene>
<evidence type="ECO:0000256" key="8">
    <source>
        <dbReference type="PIRSR" id="PIRSR639901-1"/>
    </source>
</evidence>
<evidence type="ECO:0000259" key="11">
    <source>
        <dbReference type="Pfam" id="PF04413"/>
    </source>
</evidence>
<protein>
    <recommendedName>
        <fullName evidence="4 10">3-deoxy-D-manno-octulosonic acid transferase</fullName>
        <shortName evidence="10">Kdo transferase</shortName>
        <ecNumber evidence="3 10">2.4.99.12</ecNumber>
    </recommendedName>
    <alternativeName>
        <fullName evidence="6 10">Lipid IV(A) 3-deoxy-D-manno-octulosonic acid transferase</fullName>
    </alternativeName>
</protein>
<dbReference type="Pfam" id="PF04413">
    <property type="entry name" value="Glycos_transf_N"/>
    <property type="match status" value="1"/>
</dbReference>